<gene>
    <name evidence="3" type="ORF">A2Z33_06215</name>
</gene>
<dbReference type="SUPFAM" id="SSF49503">
    <property type="entry name" value="Cupredoxins"/>
    <property type="match status" value="2"/>
</dbReference>
<keyword evidence="1" id="KW-0472">Membrane</keyword>
<dbReference type="Gene3D" id="2.60.40.420">
    <property type="entry name" value="Cupredoxins - blue copper proteins"/>
    <property type="match status" value="2"/>
</dbReference>
<feature type="transmembrane region" description="Helical" evidence="1">
    <location>
        <begin position="181"/>
        <end position="202"/>
    </location>
</feature>
<dbReference type="SUPFAM" id="SSF55008">
    <property type="entry name" value="HMA, heavy metal-associated domain"/>
    <property type="match status" value="1"/>
</dbReference>
<dbReference type="EMBL" id="MFJD01000001">
    <property type="protein sequence ID" value="OGG04868.1"/>
    <property type="molecule type" value="Genomic_DNA"/>
</dbReference>
<dbReference type="AlphaFoldDB" id="A0A1F5YXE1"/>
<evidence type="ECO:0000313" key="3">
    <source>
        <dbReference type="EMBL" id="OGG04868.1"/>
    </source>
</evidence>
<organism evidence="3 4">
    <name type="scientific">Candidatus Gottesmanbacteria bacterium RBG_16_52_11</name>
    <dbReference type="NCBI Taxonomy" id="1798374"/>
    <lineage>
        <taxon>Bacteria</taxon>
        <taxon>Candidatus Gottesmaniibacteriota</taxon>
    </lineage>
</organism>
<dbReference type="InterPro" id="IPR006121">
    <property type="entry name" value="HMA_dom"/>
</dbReference>
<feature type="transmembrane region" description="Helical" evidence="1">
    <location>
        <begin position="299"/>
        <end position="319"/>
    </location>
</feature>
<keyword evidence="1" id="KW-0812">Transmembrane</keyword>
<sequence length="587" mass="62195">MLIEGELSKVPGVCKVDVSEKRASAEVYYASDALRVNDIKEAVQKAGYEIGFNDKKPWLSKNIADYADIFYAGVTLFFFYIIVSILGLTKLFGVGGGHPTSLVTVLVIGLTAGFSTCMALIGGLILGTATRYVQKHPEATNSQRFTPHIWFNAGRILSYAVFGGIIGGVGSFFQFSGFSLGLLTLAVALVMLTLGMQLTGLFPRLDGFRLTIPKGIGRFFGIKDQATSEYSHKNSFLMGASTFFLPCGFTQAMQLYAMSSGNILSGALIMGVFAIGTAPGLLGIGGLTSVVRGVFAQKFFKFAGVAVMALSLFNMNNAFNLIGWNPVGVLSAVGSNVLADSSDTSAVRDGDVQVVRMTQSANGYEPNYFTITKGIPVKWIVNSVDSNSCASSIVSSQIGVRKNLHPGENIIEFTPTETGKINFSCMMGMYRGSFEVVDSDARVPQAQVLAANVPSPQPQAPAPNTGGGSCGGSGGCGCGGGAKKTVVEDEAQKVPVQNNTQVIRTIYTIDKDISPNTFTVKAGVPVRMEIEAKDDGSGCMGSIMVPRLTQPEFLEKGKTVTFTFTPSAGEYPITCAMGIPRGKIKAI</sequence>
<dbReference type="PANTHER" id="PTHR42208:SF1">
    <property type="entry name" value="HEAVY METAL TRANSPORTER"/>
    <property type="match status" value="1"/>
</dbReference>
<dbReference type="PANTHER" id="PTHR42208">
    <property type="entry name" value="HEAVY METAL TRANSPORTER-RELATED"/>
    <property type="match status" value="1"/>
</dbReference>
<feature type="transmembrane region" description="Helical" evidence="1">
    <location>
        <begin position="101"/>
        <end position="126"/>
    </location>
</feature>
<dbReference type="GO" id="GO:0046872">
    <property type="term" value="F:metal ion binding"/>
    <property type="evidence" value="ECO:0007669"/>
    <property type="project" value="InterPro"/>
</dbReference>
<dbReference type="CDD" id="cd00371">
    <property type="entry name" value="HMA"/>
    <property type="match status" value="1"/>
</dbReference>
<feature type="transmembrane region" description="Helical" evidence="1">
    <location>
        <begin position="69"/>
        <end position="89"/>
    </location>
</feature>
<dbReference type="STRING" id="1798374.A2Z33_06215"/>
<dbReference type="InterPro" id="IPR028096">
    <property type="entry name" value="EfeO_Cupredoxin"/>
</dbReference>
<feature type="domain" description="HMA" evidence="2">
    <location>
        <begin position="1"/>
        <end position="51"/>
    </location>
</feature>
<evidence type="ECO:0000259" key="2">
    <source>
        <dbReference type="PROSITE" id="PS50846"/>
    </source>
</evidence>
<dbReference type="InterPro" id="IPR039447">
    <property type="entry name" value="UreH-like_TM_dom"/>
</dbReference>
<protein>
    <recommendedName>
        <fullName evidence="2">HMA domain-containing protein</fullName>
    </recommendedName>
</protein>
<dbReference type="InterPro" id="IPR036163">
    <property type="entry name" value="HMA_dom_sf"/>
</dbReference>
<evidence type="ECO:0000256" key="1">
    <source>
        <dbReference type="SAM" id="Phobius"/>
    </source>
</evidence>
<feature type="transmembrane region" description="Helical" evidence="1">
    <location>
        <begin position="236"/>
        <end position="257"/>
    </location>
</feature>
<feature type="transmembrane region" description="Helical" evidence="1">
    <location>
        <begin position="156"/>
        <end position="175"/>
    </location>
</feature>
<dbReference type="Gene3D" id="3.30.70.100">
    <property type="match status" value="1"/>
</dbReference>
<evidence type="ECO:0000313" key="4">
    <source>
        <dbReference type="Proteomes" id="UP000178448"/>
    </source>
</evidence>
<dbReference type="Pfam" id="PF13473">
    <property type="entry name" value="Cupredoxin_1"/>
    <property type="match status" value="2"/>
</dbReference>
<proteinExistence type="predicted"/>
<accession>A0A1F5YXE1</accession>
<dbReference type="Pfam" id="PF00403">
    <property type="entry name" value="HMA"/>
    <property type="match status" value="1"/>
</dbReference>
<dbReference type="Pfam" id="PF13386">
    <property type="entry name" value="DsbD_2"/>
    <property type="match status" value="1"/>
</dbReference>
<comment type="caution">
    <text evidence="3">The sequence shown here is derived from an EMBL/GenBank/DDBJ whole genome shotgun (WGS) entry which is preliminary data.</text>
</comment>
<name>A0A1F5YXE1_9BACT</name>
<dbReference type="InterPro" id="IPR008972">
    <property type="entry name" value="Cupredoxin"/>
</dbReference>
<reference evidence="3 4" key="1">
    <citation type="journal article" date="2016" name="Nat. Commun.">
        <title>Thousands of microbial genomes shed light on interconnected biogeochemical processes in an aquifer system.</title>
        <authorList>
            <person name="Anantharaman K."/>
            <person name="Brown C.T."/>
            <person name="Hug L.A."/>
            <person name="Sharon I."/>
            <person name="Castelle C.J."/>
            <person name="Probst A.J."/>
            <person name="Thomas B.C."/>
            <person name="Singh A."/>
            <person name="Wilkins M.J."/>
            <person name="Karaoz U."/>
            <person name="Brodie E.L."/>
            <person name="Williams K.H."/>
            <person name="Hubbard S.S."/>
            <person name="Banfield J.F."/>
        </authorList>
    </citation>
    <scope>NUCLEOTIDE SEQUENCE [LARGE SCALE GENOMIC DNA]</scope>
</reference>
<keyword evidence="1" id="KW-1133">Transmembrane helix</keyword>
<dbReference type="PROSITE" id="PS50846">
    <property type="entry name" value="HMA_2"/>
    <property type="match status" value="1"/>
</dbReference>
<dbReference type="Proteomes" id="UP000178448">
    <property type="component" value="Unassembled WGS sequence"/>
</dbReference>
<feature type="transmembrane region" description="Helical" evidence="1">
    <location>
        <begin position="263"/>
        <end position="287"/>
    </location>
</feature>